<dbReference type="PANTHER" id="PTHR23419">
    <property type="entry name" value="DIVALENT CATION TOLERANCE CUTA-RELATED"/>
    <property type="match status" value="1"/>
</dbReference>
<dbReference type="Proteomes" id="UP001162802">
    <property type="component" value="Unassembled WGS sequence"/>
</dbReference>
<dbReference type="PANTHER" id="PTHR23419:SF8">
    <property type="entry name" value="FI09726P"/>
    <property type="match status" value="1"/>
</dbReference>
<gene>
    <name evidence="2" type="ORF">MTR65_06980</name>
</gene>
<reference evidence="2" key="1">
    <citation type="submission" date="2022-03" db="EMBL/GenBank/DDBJ databases">
        <title>Identification of a novel bacterium isolated from mangrove sediments.</title>
        <authorList>
            <person name="Pan X."/>
        </authorList>
    </citation>
    <scope>NUCLEOTIDE SEQUENCE</scope>
    <source>
        <strain evidence="2">B2637</strain>
    </source>
</reference>
<name>A0ABT0AB73_9SPHN</name>
<organism evidence="2 3">
    <name type="scientific">Novosphingobium mangrovi</name>
    <name type="common">ex Hu et al. 2023</name>
    <dbReference type="NCBI Taxonomy" id="2930094"/>
    <lineage>
        <taxon>Bacteria</taxon>
        <taxon>Pseudomonadati</taxon>
        <taxon>Pseudomonadota</taxon>
        <taxon>Alphaproteobacteria</taxon>
        <taxon>Sphingomonadales</taxon>
        <taxon>Sphingomonadaceae</taxon>
        <taxon>Novosphingobium</taxon>
    </lineage>
</organism>
<dbReference type="InterPro" id="IPR004323">
    <property type="entry name" value="Ion_tolerance_CutA"/>
</dbReference>
<proteinExistence type="inferred from homology"/>
<sequence length="112" mass="11523">MAAGPLSGAPLSGALVWCPCPDEAAALAAARTLVEEKLAGCGNVIPGVTSVFEWEGRIDTAREVGLLLKTRADLLEAAVTRLGEIHPYDTPAVLGWVCDAGAPATLGWLGEL</sequence>
<dbReference type="InterPro" id="IPR015867">
    <property type="entry name" value="N-reg_PII/ATP_PRibTrfase_C"/>
</dbReference>
<evidence type="ECO:0000313" key="3">
    <source>
        <dbReference type="Proteomes" id="UP001162802"/>
    </source>
</evidence>
<dbReference type="SUPFAM" id="SSF54913">
    <property type="entry name" value="GlnB-like"/>
    <property type="match status" value="1"/>
</dbReference>
<protein>
    <submittedName>
        <fullName evidence="2">Divalent-cation tolerance protein CutA</fullName>
    </submittedName>
</protein>
<comment type="similarity">
    <text evidence="1">Belongs to the CutA family.</text>
</comment>
<evidence type="ECO:0000256" key="1">
    <source>
        <dbReference type="ARBA" id="ARBA00010169"/>
    </source>
</evidence>
<evidence type="ECO:0000313" key="2">
    <source>
        <dbReference type="EMBL" id="MCJ1960416.1"/>
    </source>
</evidence>
<accession>A0ABT0AB73</accession>
<dbReference type="EMBL" id="JALHAT010000007">
    <property type="protein sequence ID" value="MCJ1960416.1"/>
    <property type="molecule type" value="Genomic_DNA"/>
</dbReference>
<keyword evidence="3" id="KW-1185">Reference proteome</keyword>
<dbReference type="Pfam" id="PF03091">
    <property type="entry name" value="CutA1"/>
    <property type="match status" value="1"/>
</dbReference>
<dbReference type="Gene3D" id="3.30.70.120">
    <property type="match status" value="1"/>
</dbReference>
<dbReference type="RefSeq" id="WP_243798515.1">
    <property type="nucleotide sequence ID" value="NZ_JALHAT010000007.1"/>
</dbReference>
<dbReference type="InterPro" id="IPR011322">
    <property type="entry name" value="N-reg_PII-like_a/b"/>
</dbReference>
<comment type="caution">
    <text evidence="2">The sequence shown here is derived from an EMBL/GenBank/DDBJ whole genome shotgun (WGS) entry which is preliminary data.</text>
</comment>